<dbReference type="KEGG" id="caua:113046250"/>
<dbReference type="Gene3D" id="3.10.100.10">
    <property type="entry name" value="Mannose-Binding Protein A, subunit A"/>
    <property type="match status" value="2"/>
</dbReference>
<evidence type="ECO:0000313" key="2">
    <source>
        <dbReference type="Proteomes" id="UP000515129"/>
    </source>
</evidence>
<dbReference type="OrthoDB" id="6369810at2759"/>
<evidence type="ECO:0000259" key="1">
    <source>
        <dbReference type="PROSITE" id="PS50041"/>
    </source>
</evidence>
<protein>
    <submittedName>
        <fullName evidence="3">C-type mannose receptor 2-like</fullName>
    </submittedName>
</protein>
<name>A0A6P6JTG5_CARAU</name>
<feature type="domain" description="C-type lectin" evidence="1">
    <location>
        <begin position="87"/>
        <end position="186"/>
    </location>
</feature>
<dbReference type="AlphaFoldDB" id="A0A6P6JTG5"/>
<dbReference type="Pfam" id="PF00059">
    <property type="entry name" value="Lectin_C"/>
    <property type="match status" value="2"/>
</dbReference>
<gene>
    <name evidence="3" type="primary">LOC113046250</name>
</gene>
<keyword evidence="2" id="KW-1185">Reference proteome</keyword>
<dbReference type="PANTHER" id="PTHR45784">
    <property type="entry name" value="C-TYPE LECTIN DOMAIN FAMILY 20 MEMBER A-RELATED"/>
    <property type="match status" value="1"/>
</dbReference>
<accession>A0A6P6JTG5</accession>
<sequence length="364" mass="41540">MSLVLLIYCIQYLKPIPGVSQADTQRAGTHTGVINPQWCGGEAHFWPSRSGSARLGGSVCTVMDRSLFVLLLLSVLFQSSFGLFRPYFYVNKAMSWPEAHSYCRERFTDLATADSMDDVNRLVNIVDAGYSGSVWIGLKRGTQTRWVWSDGDNNTSLYYNWDSGQPDREGDFFSLGNKSFKLCFSIGNTSYLIQTYKNWTDAQSYCRQHYTDLPTIRNSAENDQLKKILLSGYYIWIGLFFDSWEWSDKWSRVFRHWAADQPFLNPGSGDCIAMSRNNSGRWAQYSCDLKQPFICHGDIRKQIVRLKVTCKGKCALDDSSLQTAILNEISEKLKNMMLDTDNIISLRKGEDGGLFHKENNHMVN</sequence>
<proteinExistence type="predicted"/>
<reference evidence="3" key="1">
    <citation type="submission" date="2025-08" db="UniProtKB">
        <authorList>
            <consortium name="RefSeq"/>
        </authorList>
    </citation>
    <scope>IDENTIFICATION</scope>
    <source>
        <strain evidence="3">Wakin</strain>
        <tissue evidence="3">Muscle</tissue>
    </source>
</reference>
<evidence type="ECO:0000313" key="3">
    <source>
        <dbReference type="RefSeq" id="XP_026062978.1"/>
    </source>
</evidence>
<dbReference type="InterPro" id="IPR001304">
    <property type="entry name" value="C-type_lectin-like"/>
</dbReference>
<dbReference type="InterPro" id="IPR016186">
    <property type="entry name" value="C-type_lectin-like/link_sf"/>
</dbReference>
<dbReference type="RefSeq" id="XP_026062978.1">
    <property type="nucleotide sequence ID" value="XM_026207193.1"/>
</dbReference>
<dbReference type="InterPro" id="IPR016187">
    <property type="entry name" value="CTDL_fold"/>
</dbReference>
<dbReference type="GeneID" id="113046250"/>
<dbReference type="PROSITE" id="PS50041">
    <property type="entry name" value="C_TYPE_LECTIN_2"/>
    <property type="match status" value="2"/>
</dbReference>
<organism evidence="2 3">
    <name type="scientific">Carassius auratus</name>
    <name type="common">Goldfish</name>
    <dbReference type="NCBI Taxonomy" id="7957"/>
    <lineage>
        <taxon>Eukaryota</taxon>
        <taxon>Metazoa</taxon>
        <taxon>Chordata</taxon>
        <taxon>Craniata</taxon>
        <taxon>Vertebrata</taxon>
        <taxon>Euteleostomi</taxon>
        <taxon>Actinopterygii</taxon>
        <taxon>Neopterygii</taxon>
        <taxon>Teleostei</taxon>
        <taxon>Ostariophysi</taxon>
        <taxon>Cypriniformes</taxon>
        <taxon>Cyprinidae</taxon>
        <taxon>Cyprininae</taxon>
        <taxon>Carassius</taxon>
    </lineage>
</organism>
<dbReference type="SUPFAM" id="SSF56436">
    <property type="entry name" value="C-type lectin-like"/>
    <property type="match status" value="2"/>
</dbReference>
<dbReference type="SMART" id="SM00034">
    <property type="entry name" value="CLECT"/>
    <property type="match status" value="2"/>
</dbReference>
<dbReference type="PANTHER" id="PTHR45784:SF3">
    <property type="entry name" value="C-TYPE LECTIN DOMAIN FAMILY 4 MEMBER K-LIKE-RELATED"/>
    <property type="match status" value="1"/>
</dbReference>
<dbReference type="Proteomes" id="UP000515129">
    <property type="component" value="Chromosome 27"/>
</dbReference>
<feature type="domain" description="C-type lectin" evidence="1">
    <location>
        <begin position="186"/>
        <end position="296"/>
    </location>
</feature>